<dbReference type="AlphaFoldDB" id="A0A8S2FIB2"/>
<evidence type="ECO:0000313" key="3">
    <source>
        <dbReference type="Proteomes" id="UP000677228"/>
    </source>
</evidence>
<dbReference type="GO" id="GO:0005634">
    <property type="term" value="C:nucleus"/>
    <property type="evidence" value="ECO:0007669"/>
    <property type="project" value="TreeGrafter"/>
</dbReference>
<sequence length="157" mass="17413">NKKTLEGKQKWWIRVADKSSALGYAERSALDCKKKWLDYSSSVKAADNSRQMKKTGGGPPPRRSYAVEETVVDIIGDAPFEGVLGGVDTAGYLSPPIRRMENLNLFSQASFQASNTNSFDDDDFDEDCFQMPTTTTTPKTPLKHEKKRIVVVSVSCN</sequence>
<evidence type="ECO:0008006" key="4">
    <source>
        <dbReference type="Google" id="ProtNLM"/>
    </source>
</evidence>
<reference evidence="1" key="1">
    <citation type="submission" date="2021-02" db="EMBL/GenBank/DDBJ databases">
        <authorList>
            <person name="Nowell W R."/>
        </authorList>
    </citation>
    <scope>NUCLEOTIDE SEQUENCE</scope>
</reference>
<organism evidence="1 3">
    <name type="scientific">Didymodactylos carnosus</name>
    <dbReference type="NCBI Taxonomy" id="1234261"/>
    <lineage>
        <taxon>Eukaryota</taxon>
        <taxon>Metazoa</taxon>
        <taxon>Spiralia</taxon>
        <taxon>Gnathifera</taxon>
        <taxon>Rotifera</taxon>
        <taxon>Eurotatoria</taxon>
        <taxon>Bdelloidea</taxon>
        <taxon>Philodinida</taxon>
        <taxon>Philodinidae</taxon>
        <taxon>Didymodactylos</taxon>
    </lineage>
</organism>
<evidence type="ECO:0000313" key="1">
    <source>
        <dbReference type="EMBL" id="CAF1477769.1"/>
    </source>
</evidence>
<comment type="caution">
    <text evidence="1">The sequence shown here is derived from an EMBL/GenBank/DDBJ whole genome shotgun (WGS) entry which is preliminary data.</text>
</comment>
<dbReference type="PANTHER" id="PTHR23098:SF16">
    <property type="entry name" value="REGULATORY PROTEIN ZESTE"/>
    <property type="match status" value="1"/>
</dbReference>
<name>A0A8S2FIB2_9BILA</name>
<dbReference type="EMBL" id="CAJNOK010031909">
    <property type="protein sequence ID" value="CAF1477769.1"/>
    <property type="molecule type" value="Genomic_DNA"/>
</dbReference>
<dbReference type="EMBL" id="CAJOBA010053821">
    <property type="protein sequence ID" value="CAF4268696.1"/>
    <property type="molecule type" value="Genomic_DNA"/>
</dbReference>
<dbReference type="PANTHER" id="PTHR23098">
    <property type="entry name" value="AGAP001331-PA-RELATED"/>
    <property type="match status" value="1"/>
</dbReference>
<proteinExistence type="predicted"/>
<accession>A0A8S2FIB2</accession>
<dbReference type="Proteomes" id="UP000682733">
    <property type="component" value="Unassembled WGS sequence"/>
</dbReference>
<feature type="non-terminal residue" evidence="1">
    <location>
        <position position="1"/>
    </location>
</feature>
<evidence type="ECO:0000313" key="2">
    <source>
        <dbReference type="EMBL" id="CAF4268696.1"/>
    </source>
</evidence>
<protein>
    <recommendedName>
        <fullName evidence="4">Myb-like domain-containing protein</fullName>
    </recommendedName>
</protein>
<dbReference type="Proteomes" id="UP000677228">
    <property type="component" value="Unassembled WGS sequence"/>
</dbReference>
<gene>
    <name evidence="1" type="ORF">OVA965_LOCUS35931</name>
    <name evidence="2" type="ORF">TMI583_LOCUS36916</name>
</gene>